<evidence type="ECO:0008006" key="3">
    <source>
        <dbReference type="Google" id="ProtNLM"/>
    </source>
</evidence>
<evidence type="ECO:0000313" key="1">
    <source>
        <dbReference type="EMBL" id="CAL84580.1"/>
    </source>
</evidence>
<dbReference type="KEGG" id="cbo:CBO3019"/>
<dbReference type="Proteomes" id="UP000001986">
    <property type="component" value="Chromosome"/>
</dbReference>
<organism evidence="1 2">
    <name type="scientific">Clostridium botulinum (strain Hall / ATCC 3502 / NCTC 13319 / Type A)</name>
    <dbReference type="NCBI Taxonomy" id="441771"/>
    <lineage>
        <taxon>Bacteria</taxon>
        <taxon>Bacillati</taxon>
        <taxon>Bacillota</taxon>
        <taxon>Clostridia</taxon>
        <taxon>Eubacteriales</taxon>
        <taxon>Clostridiaceae</taxon>
        <taxon>Clostridium</taxon>
    </lineage>
</organism>
<dbReference type="GeneID" id="5187269"/>
<dbReference type="AlphaFoldDB" id="A5I698"/>
<dbReference type="SMR" id="A5I698"/>
<name>A5I698_CLOBH</name>
<dbReference type="PATRIC" id="fig|413999.7.peg.2995"/>
<accession>A5I698</accession>
<accession>A7G7I1</accession>
<dbReference type="RefSeq" id="WP_012048041.1">
    <property type="nucleotide sequence ID" value="NC_009698.1"/>
</dbReference>
<dbReference type="EMBL" id="AM412317">
    <property type="protein sequence ID" value="CAL84580.1"/>
    <property type="molecule type" value="Genomic_DNA"/>
</dbReference>
<keyword evidence="2" id="KW-1185">Reference proteome</keyword>
<protein>
    <recommendedName>
        <fullName evidence="3">Cell adhesion protein</fullName>
    </recommendedName>
</protein>
<sequence>MGNFKPAWDLEYDCSVLPSASGWHNVVGGNMMSIIDEMLYINDNSISSGSYFEMKNVINDSNIVTLECTIKVMGSNKHFSVQMQINDNKMGMLIGLEPSKLTIIDANLSIIKSIDIDLTDFNIIKIIKYGQSKFELYINNKFIYENSLNDNGKNYNGLIIGAGSTAFLGELYIKNVRYCLDGIPIYYSGSYLINQNENYYSTNSNFLNLGQLTDNTRLENWYNKYGADDVNIITQNLNNKEFPMSKDESGIWKTDFQLDMNEVIDSIELIDTDENNKSIKYNCNDYRILDLCDDQFKLTMCKSK</sequence>
<dbReference type="HOGENOM" id="CLU_079576_0_0_9"/>
<proteinExistence type="predicted"/>
<gene>
    <name evidence="1" type="ordered locus">CBO3019</name>
</gene>
<evidence type="ECO:0000313" key="2">
    <source>
        <dbReference type="Proteomes" id="UP000001986"/>
    </source>
</evidence>
<reference evidence="1 2" key="1">
    <citation type="journal article" date="2007" name="Genome Res.">
        <title>Genome sequence of a proteolytic (Group I) Clostridium botulinum strain Hall A and comparative analysis of the clostridial genomes.</title>
        <authorList>
            <person name="Sebaihia M."/>
            <person name="Peck M.W."/>
            <person name="Minton N.P."/>
            <person name="Thomson N.R."/>
            <person name="Holden M.T.G."/>
            <person name="Mitchell W.J."/>
            <person name="Carter A.T."/>
            <person name="Bentley S.D."/>
            <person name="Mason D.R."/>
            <person name="Crossman L."/>
            <person name="Paul C.J."/>
            <person name="Ivens A."/>
            <person name="Wells-Bennik M.H.J."/>
            <person name="Davis I.J."/>
            <person name="Cerdeno-Tarraga A.M."/>
            <person name="Churcher C."/>
            <person name="Quail M.A."/>
            <person name="Chillingworth T."/>
            <person name="Feltwell T."/>
            <person name="Fraser A."/>
            <person name="Goodhead I."/>
            <person name="Hance Z."/>
            <person name="Jagels K."/>
            <person name="Larke N."/>
            <person name="Maddison M."/>
            <person name="Moule S."/>
            <person name="Mungall K."/>
            <person name="Norbertczak H."/>
            <person name="Rabbinowitsch E."/>
            <person name="Sanders M."/>
            <person name="Simmonds M."/>
            <person name="White B."/>
            <person name="Whithead S."/>
            <person name="Parkhill J."/>
        </authorList>
    </citation>
    <scope>NUCLEOTIDE SEQUENCE [LARGE SCALE GENOMIC DNA]</scope>
    <source>
        <strain evidence="2">Hall / ATCC 3502 / NCTC 13319 / Type A [Sanger]</strain>
    </source>
</reference>
<dbReference type="KEGG" id="cbh:CLC_2916"/>